<accession>A0A4Q4SWH5</accession>
<name>A0A4Q4SWH5_9PEZI</name>
<dbReference type="EMBL" id="QJNU01001069">
    <property type="protein sequence ID" value="RYO80090.1"/>
    <property type="molecule type" value="Genomic_DNA"/>
</dbReference>
<evidence type="ECO:0000313" key="2">
    <source>
        <dbReference type="Proteomes" id="UP000293360"/>
    </source>
</evidence>
<keyword evidence="2" id="KW-1185">Reference proteome</keyword>
<protein>
    <submittedName>
        <fullName evidence="1">Uncharacterized protein</fullName>
    </submittedName>
</protein>
<sequence>MCGDNLPRPSLGGALVVLSAPYDSGSPTPTSLVENKSSNTNPFPFLSGKLVFHSQQPGATSGVATHATFTPHAPPGPNSETAGAAAVAINMADYVVGIHASGDLLTLASQSPVLYQFELDEGAPRRIDAGAWPCSTEVRLAQPLPLGVGGDGIIGRRVTVWSRRCRAAGGGKGDEAALLPVAEGIVGFN</sequence>
<evidence type="ECO:0000313" key="1">
    <source>
        <dbReference type="EMBL" id="RYO80090.1"/>
    </source>
</evidence>
<proteinExistence type="predicted"/>
<gene>
    <name evidence="1" type="ORF">DL764_009941</name>
</gene>
<dbReference type="OrthoDB" id="4158189at2759"/>
<comment type="caution">
    <text evidence="1">The sequence shown here is derived from an EMBL/GenBank/DDBJ whole genome shotgun (WGS) entry which is preliminary data.</text>
</comment>
<dbReference type="AlphaFoldDB" id="A0A4Q4SWH5"/>
<dbReference type="Proteomes" id="UP000293360">
    <property type="component" value="Unassembled WGS sequence"/>
</dbReference>
<organism evidence="1 2">
    <name type="scientific">Monosporascus ibericus</name>
    <dbReference type="NCBI Taxonomy" id="155417"/>
    <lineage>
        <taxon>Eukaryota</taxon>
        <taxon>Fungi</taxon>
        <taxon>Dikarya</taxon>
        <taxon>Ascomycota</taxon>
        <taxon>Pezizomycotina</taxon>
        <taxon>Sordariomycetes</taxon>
        <taxon>Xylariomycetidae</taxon>
        <taxon>Xylariales</taxon>
        <taxon>Xylariales incertae sedis</taxon>
        <taxon>Monosporascus</taxon>
    </lineage>
</organism>
<reference evidence="1 2" key="1">
    <citation type="submission" date="2018-06" db="EMBL/GenBank/DDBJ databases">
        <title>Complete Genomes of Monosporascus.</title>
        <authorList>
            <person name="Robinson A.J."/>
            <person name="Natvig D.O."/>
        </authorList>
    </citation>
    <scope>NUCLEOTIDE SEQUENCE [LARGE SCALE GENOMIC DNA]</scope>
    <source>
        <strain evidence="1 2">CBS 110550</strain>
    </source>
</reference>